<gene>
    <name evidence="1" type="ORF">LTS18_000152</name>
</gene>
<sequence>MAEADDIPADERLWADGNAFAAYHAYPGGFRNNVYRYFWSYPFAERQSNLHSTITQALNVQAMQIFLENRQALEERMDGMPGLEYRIIVEPKTPEEEARGIYVIRKQERIKRPNYPDEIKILGT</sequence>
<evidence type="ECO:0000313" key="2">
    <source>
        <dbReference type="Proteomes" id="UP001186974"/>
    </source>
</evidence>
<proteinExistence type="predicted"/>
<reference evidence="1" key="1">
    <citation type="submission" date="2024-09" db="EMBL/GenBank/DDBJ databases">
        <title>Black Yeasts Isolated from many extreme environments.</title>
        <authorList>
            <person name="Coleine C."/>
            <person name="Stajich J.E."/>
            <person name="Selbmann L."/>
        </authorList>
    </citation>
    <scope>NUCLEOTIDE SEQUENCE</scope>
    <source>
        <strain evidence="1">CCFEE 5737</strain>
    </source>
</reference>
<keyword evidence="2" id="KW-1185">Reference proteome</keyword>
<protein>
    <submittedName>
        <fullName evidence="1">Uncharacterized protein</fullName>
    </submittedName>
</protein>
<evidence type="ECO:0000313" key="1">
    <source>
        <dbReference type="EMBL" id="KAK3070058.1"/>
    </source>
</evidence>
<name>A0ACC3DGE5_9PEZI</name>
<dbReference type="EMBL" id="JAWDJW010005016">
    <property type="protein sequence ID" value="KAK3070058.1"/>
    <property type="molecule type" value="Genomic_DNA"/>
</dbReference>
<dbReference type="Proteomes" id="UP001186974">
    <property type="component" value="Unassembled WGS sequence"/>
</dbReference>
<comment type="caution">
    <text evidence="1">The sequence shown here is derived from an EMBL/GenBank/DDBJ whole genome shotgun (WGS) entry which is preliminary data.</text>
</comment>
<accession>A0ACC3DGE5</accession>
<organism evidence="1 2">
    <name type="scientific">Coniosporium uncinatum</name>
    <dbReference type="NCBI Taxonomy" id="93489"/>
    <lineage>
        <taxon>Eukaryota</taxon>
        <taxon>Fungi</taxon>
        <taxon>Dikarya</taxon>
        <taxon>Ascomycota</taxon>
        <taxon>Pezizomycotina</taxon>
        <taxon>Dothideomycetes</taxon>
        <taxon>Dothideomycetes incertae sedis</taxon>
        <taxon>Coniosporium</taxon>
    </lineage>
</organism>
<feature type="non-terminal residue" evidence="1">
    <location>
        <position position="124"/>
    </location>
</feature>